<evidence type="ECO:0000313" key="3">
    <source>
        <dbReference type="Proteomes" id="UP000467841"/>
    </source>
</evidence>
<dbReference type="EMBL" id="CACVBM020001229">
    <property type="protein sequence ID" value="CAA7040458.1"/>
    <property type="molecule type" value="Genomic_DNA"/>
</dbReference>
<dbReference type="Proteomes" id="UP000467841">
    <property type="component" value="Unassembled WGS sequence"/>
</dbReference>
<comment type="caution">
    <text evidence="2">The sequence shown here is derived from an EMBL/GenBank/DDBJ whole genome shotgun (WGS) entry which is preliminary data.</text>
</comment>
<organism evidence="2 3">
    <name type="scientific">Microthlaspi erraticum</name>
    <dbReference type="NCBI Taxonomy" id="1685480"/>
    <lineage>
        <taxon>Eukaryota</taxon>
        <taxon>Viridiplantae</taxon>
        <taxon>Streptophyta</taxon>
        <taxon>Embryophyta</taxon>
        <taxon>Tracheophyta</taxon>
        <taxon>Spermatophyta</taxon>
        <taxon>Magnoliopsida</taxon>
        <taxon>eudicotyledons</taxon>
        <taxon>Gunneridae</taxon>
        <taxon>Pentapetalae</taxon>
        <taxon>rosids</taxon>
        <taxon>malvids</taxon>
        <taxon>Brassicales</taxon>
        <taxon>Brassicaceae</taxon>
        <taxon>Coluteocarpeae</taxon>
        <taxon>Microthlaspi</taxon>
    </lineage>
</organism>
<dbReference type="AlphaFoldDB" id="A0A6D2JHF5"/>
<keyword evidence="3" id="KW-1185">Reference proteome</keyword>
<gene>
    <name evidence="2" type="ORF">MERR_LOCUS27693</name>
</gene>
<sequence length="133" mass="14413">MGPLGTTSTSLSSVFLSPTLRAISEVSRTPPAKTRGREDEEEELPVSASSTGLTGADGSVDSGQWIFGLVGLCKAGKWIRNGTKYRCNRREKCGHISREDGLCHLSQSPTSKRSTPLMVIGESWRNKQRSESS</sequence>
<protein>
    <submittedName>
        <fullName evidence="2">Uncharacterized protein</fullName>
    </submittedName>
</protein>
<proteinExistence type="predicted"/>
<accession>A0A6D2JHF5</accession>
<reference evidence="2" key="1">
    <citation type="submission" date="2020-01" db="EMBL/GenBank/DDBJ databases">
        <authorList>
            <person name="Mishra B."/>
        </authorList>
    </citation>
    <scope>NUCLEOTIDE SEQUENCE [LARGE SCALE GENOMIC DNA]</scope>
</reference>
<name>A0A6D2JHF5_9BRAS</name>
<evidence type="ECO:0000256" key="1">
    <source>
        <dbReference type="SAM" id="MobiDB-lite"/>
    </source>
</evidence>
<evidence type="ECO:0000313" key="2">
    <source>
        <dbReference type="EMBL" id="CAA7040458.1"/>
    </source>
</evidence>
<feature type="region of interest" description="Disordered" evidence="1">
    <location>
        <begin position="23"/>
        <end position="55"/>
    </location>
</feature>